<proteinExistence type="inferred from homology"/>
<accession>A0AAV2SJE8</accession>
<dbReference type="PANTHER" id="PTHR23150">
    <property type="entry name" value="SULFATASE MODIFYING FACTOR 1, 2"/>
    <property type="match status" value="1"/>
</dbReference>
<evidence type="ECO:0000256" key="1">
    <source>
        <dbReference type="ARBA" id="ARBA00005310"/>
    </source>
</evidence>
<name>A0AAV2SJE8_MEGNR</name>
<organism evidence="4 5">
    <name type="scientific">Meganyctiphanes norvegica</name>
    <name type="common">Northern krill</name>
    <name type="synonym">Thysanopoda norvegica</name>
    <dbReference type="NCBI Taxonomy" id="48144"/>
    <lineage>
        <taxon>Eukaryota</taxon>
        <taxon>Metazoa</taxon>
        <taxon>Ecdysozoa</taxon>
        <taxon>Arthropoda</taxon>
        <taxon>Crustacea</taxon>
        <taxon>Multicrustacea</taxon>
        <taxon>Malacostraca</taxon>
        <taxon>Eumalacostraca</taxon>
        <taxon>Eucarida</taxon>
        <taxon>Euphausiacea</taxon>
        <taxon>Euphausiidae</taxon>
        <taxon>Meganyctiphanes</taxon>
    </lineage>
</organism>
<feature type="domain" description="Sulfatase-modifying factor enzyme-like" evidence="3">
    <location>
        <begin position="262"/>
        <end position="469"/>
    </location>
</feature>
<reference evidence="4 5" key="1">
    <citation type="submission" date="2024-05" db="EMBL/GenBank/DDBJ databases">
        <authorList>
            <person name="Wallberg A."/>
        </authorList>
    </citation>
    <scope>NUCLEOTIDE SEQUENCE [LARGE SCALE GENOMIC DNA]</scope>
</reference>
<dbReference type="GO" id="GO:0120147">
    <property type="term" value="F:formylglycine-generating oxidase activity"/>
    <property type="evidence" value="ECO:0007669"/>
    <property type="project" value="TreeGrafter"/>
</dbReference>
<dbReference type="Pfam" id="PF03781">
    <property type="entry name" value="FGE-sulfatase"/>
    <property type="match status" value="1"/>
</dbReference>
<feature type="region of interest" description="Disordered" evidence="2">
    <location>
        <begin position="143"/>
        <end position="164"/>
    </location>
</feature>
<dbReference type="InterPro" id="IPR042095">
    <property type="entry name" value="SUMF_sf"/>
</dbReference>
<dbReference type="EMBL" id="CAXKWB010067648">
    <property type="protein sequence ID" value="CAL4191245.1"/>
    <property type="molecule type" value="Genomic_DNA"/>
</dbReference>
<dbReference type="Proteomes" id="UP001497623">
    <property type="component" value="Unassembled WGS sequence"/>
</dbReference>
<dbReference type="GO" id="GO:0005783">
    <property type="term" value="C:endoplasmic reticulum"/>
    <property type="evidence" value="ECO:0007669"/>
    <property type="project" value="TreeGrafter"/>
</dbReference>
<comment type="similarity">
    <text evidence="1">Belongs to the sulfatase-modifying factor family.</text>
</comment>
<dbReference type="Gene3D" id="3.90.1580.10">
    <property type="entry name" value="paralog of FGE (formylglycine-generating enzyme)"/>
    <property type="match status" value="1"/>
</dbReference>
<dbReference type="InterPro" id="IPR005532">
    <property type="entry name" value="SUMF_dom"/>
</dbReference>
<comment type="caution">
    <text evidence="4">The sequence shown here is derived from an EMBL/GenBank/DDBJ whole genome shotgun (WGS) entry which is preliminary data.</text>
</comment>
<gene>
    <name evidence="4" type="ORF">MNOR_LOCUS36574</name>
</gene>
<evidence type="ECO:0000313" key="4">
    <source>
        <dbReference type="EMBL" id="CAL4191245.1"/>
    </source>
</evidence>
<dbReference type="SUPFAM" id="SSF56436">
    <property type="entry name" value="C-type lectin-like"/>
    <property type="match status" value="1"/>
</dbReference>
<dbReference type="AlphaFoldDB" id="A0AAV2SJE8"/>
<protein>
    <recommendedName>
        <fullName evidence="3">Sulfatase-modifying factor enzyme-like domain-containing protein</fullName>
    </recommendedName>
</protein>
<evidence type="ECO:0000313" key="5">
    <source>
        <dbReference type="Proteomes" id="UP001497623"/>
    </source>
</evidence>
<dbReference type="InterPro" id="IPR016187">
    <property type="entry name" value="CTDL_fold"/>
</dbReference>
<dbReference type="InterPro" id="IPR051043">
    <property type="entry name" value="Sulfatase_Mod_Factor_Kinase"/>
</dbReference>
<feature type="non-terminal residue" evidence="4">
    <location>
        <position position="479"/>
    </location>
</feature>
<evidence type="ECO:0000256" key="2">
    <source>
        <dbReference type="SAM" id="MobiDB-lite"/>
    </source>
</evidence>
<sequence>MRLTPPATRVVCIHEYPLMYKKKYISSLLFVILSDCKKNYRMAIFSIFMDISNCLSLNTIYIYHTLWQHYPKRSNRHVCICLAVRLPSISYFFNQYITPTEFSALPHFRNIYSFKNNKAAEISPVNIAIKLHLSALCPQSYQTNQTKSTRPNQPDQTNHAKQTRPHTALDNCHDYLKSQNCSHALYTPCILTHNNAPTTKGLTNMLFLPKAKFSMSTHESILDRSLRSPLSARDIFLGHSYNFFSKSFGQINALEKFLENFEYEVMIKFRGTVENAVAAAPWWVPVKGADWKHPEGPDSSLKGRENHPVVHVSWNDAVAYCKWTEKRLPTEAEWERACRSGKKDRLFPWGNNLTPKNLHRVNIWQGTFPDEDTAEDGCRGRCPVESFPTNDYGLYNIVGNVWEWTQDWWEIRHTTEPKSNPKGPSSGDDKVKKGGSYMCNKDYCYRYRCAARSQNTPDSSAGNLGFRCAADSLPDYLSQ</sequence>
<feature type="compositionally biased region" description="Polar residues" evidence="2">
    <location>
        <begin position="143"/>
        <end position="160"/>
    </location>
</feature>
<evidence type="ECO:0000259" key="3">
    <source>
        <dbReference type="Pfam" id="PF03781"/>
    </source>
</evidence>
<dbReference type="PANTHER" id="PTHR23150:SF19">
    <property type="entry name" value="FORMYLGLYCINE-GENERATING ENZYME"/>
    <property type="match status" value="1"/>
</dbReference>
<keyword evidence="5" id="KW-1185">Reference proteome</keyword>